<proteinExistence type="predicted"/>
<reference evidence="2 3" key="1">
    <citation type="submission" date="2016-03" db="EMBL/GenBank/DDBJ databases">
        <authorList>
            <person name="Ploux O."/>
        </authorList>
    </citation>
    <scope>NUCLEOTIDE SEQUENCE [LARGE SCALE GENOMIC DNA]</scope>
    <source>
        <strain evidence="2 3">UAMH 11012</strain>
    </source>
</reference>
<dbReference type="GO" id="GO:0005576">
    <property type="term" value="C:extracellular region"/>
    <property type="evidence" value="ECO:0007669"/>
    <property type="project" value="TreeGrafter"/>
</dbReference>
<protein>
    <submittedName>
        <fullName evidence="2">Uncharacterized protein</fullName>
    </submittedName>
</protein>
<feature type="signal peptide" evidence="1">
    <location>
        <begin position="1"/>
        <end position="16"/>
    </location>
</feature>
<evidence type="ECO:0000256" key="1">
    <source>
        <dbReference type="SAM" id="SignalP"/>
    </source>
</evidence>
<keyword evidence="3" id="KW-1185">Reference proteome</keyword>
<dbReference type="Proteomes" id="UP000184330">
    <property type="component" value="Unassembled WGS sequence"/>
</dbReference>
<name>A0A1L7XFB6_9HELO</name>
<sequence>MVHFKSLLLLLPVATGLNIQKRFQFGQLILDAVTIDNNIKTLTYAVGNWTEAQTIFGAIPILTDSNTLGGSINTGASNAQQSPPLTDDQAANIAALVEDYITPDTATLLAAMKAKKQDFTDVGALGTVQSQINTLRADQTSYSNALLAIIPASGQQQGLNDAAVVDGYFADAVAYFAS</sequence>
<organism evidence="2 3">
    <name type="scientific">Phialocephala subalpina</name>
    <dbReference type="NCBI Taxonomy" id="576137"/>
    <lineage>
        <taxon>Eukaryota</taxon>
        <taxon>Fungi</taxon>
        <taxon>Dikarya</taxon>
        <taxon>Ascomycota</taxon>
        <taxon>Pezizomycotina</taxon>
        <taxon>Leotiomycetes</taxon>
        <taxon>Helotiales</taxon>
        <taxon>Mollisiaceae</taxon>
        <taxon>Phialocephala</taxon>
        <taxon>Phialocephala fortinii species complex</taxon>
    </lineage>
</organism>
<accession>A0A1L7XFB6</accession>
<gene>
    <name evidence="2" type="ORF">PAC_13620</name>
</gene>
<dbReference type="PANTHER" id="PTHR38123">
    <property type="entry name" value="CELL WALL SERINE-THREONINE-RICH GALACTOMANNOPROTEIN MP1 (AFU_ORTHOLOGUE AFUA_4G03240)"/>
    <property type="match status" value="1"/>
</dbReference>
<dbReference type="PANTHER" id="PTHR38123:SF1">
    <property type="entry name" value="HYDROPHOBIC SURFACE BINDING PROTEIN"/>
    <property type="match status" value="1"/>
</dbReference>
<dbReference type="Gene3D" id="1.20.1280.140">
    <property type="match status" value="1"/>
</dbReference>
<dbReference type="InterPro" id="IPR021054">
    <property type="entry name" value="Cell_wall_mannoprotein_1"/>
</dbReference>
<dbReference type="OrthoDB" id="3485059at2759"/>
<dbReference type="EMBL" id="FJOG01000024">
    <property type="protein sequence ID" value="CZR63723.1"/>
    <property type="molecule type" value="Genomic_DNA"/>
</dbReference>
<evidence type="ECO:0000313" key="3">
    <source>
        <dbReference type="Proteomes" id="UP000184330"/>
    </source>
</evidence>
<feature type="chain" id="PRO_5013245065" evidence="1">
    <location>
        <begin position="17"/>
        <end position="178"/>
    </location>
</feature>
<dbReference type="Pfam" id="PF12296">
    <property type="entry name" value="HsbA"/>
    <property type="match status" value="1"/>
</dbReference>
<evidence type="ECO:0000313" key="2">
    <source>
        <dbReference type="EMBL" id="CZR63723.1"/>
    </source>
</evidence>
<keyword evidence="1" id="KW-0732">Signal</keyword>
<dbReference type="AlphaFoldDB" id="A0A1L7XFB6"/>